<accession>A0A164VWX5</accession>
<dbReference type="Pfam" id="PF08395">
    <property type="entry name" value="7tm_7"/>
    <property type="match status" value="1"/>
</dbReference>
<gene>
    <name evidence="8" type="ORF">APZ42_022893</name>
</gene>
<dbReference type="GO" id="GO:0007635">
    <property type="term" value="P:chemosensory behavior"/>
    <property type="evidence" value="ECO:0007669"/>
    <property type="project" value="TreeGrafter"/>
</dbReference>
<dbReference type="PANTHER" id="PTHR21143">
    <property type="entry name" value="INVERTEBRATE GUSTATORY RECEPTOR"/>
    <property type="match status" value="1"/>
</dbReference>
<evidence type="ECO:0000256" key="5">
    <source>
        <dbReference type="ARBA" id="ARBA00023136"/>
    </source>
</evidence>
<evidence type="ECO:0000313" key="8">
    <source>
        <dbReference type="EMBL" id="KZS12743.1"/>
    </source>
</evidence>
<evidence type="ECO:0000256" key="6">
    <source>
        <dbReference type="ARBA" id="ARBA00023170"/>
    </source>
</evidence>
<keyword evidence="5 7" id="KW-0472">Membrane</keyword>
<feature type="transmembrane region" description="Helical" evidence="7">
    <location>
        <begin position="174"/>
        <end position="198"/>
    </location>
</feature>
<comment type="caution">
    <text evidence="8">The sequence shown here is derived from an EMBL/GenBank/DDBJ whole genome shotgun (WGS) entry which is preliminary data.</text>
</comment>
<dbReference type="PANTHER" id="PTHR21143:SF133">
    <property type="entry name" value="GUSTATORY AND PHEROMONE RECEPTOR 32A-RELATED"/>
    <property type="match status" value="1"/>
</dbReference>
<feature type="transmembrane region" description="Helical" evidence="7">
    <location>
        <begin position="240"/>
        <end position="264"/>
    </location>
</feature>
<dbReference type="EMBL" id="LRGB01001361">
    <property type="protein sequence ID" value="KZS12743.1"/>
    <property type="molecule type" value="Genomic_DNA"/>
</dbReference>
<dbReference type="GO" id="GO:0050909">
    <property type="term" value="P:sensory perception of taste"/>
    <property type="evidence" value="ECO:0007669"/>
    <property type="project" value="InterPro"/>
</dbReference>
<sequence length="375" mass="43174">MDFQWSLQPMLKWMRCIGIYLESPGSVIGSPFRIWIIAFGLVVFFVNLCRNAIFIGEYFPKLDNSSSEMSTPVLWNTVISMSNYLFVTTGSQLSLIVGSISRWPGLIQILRQMEKEHFFEAKHYRRFRRTCISALAFLITVLVVIAIVVTLIILPIDMPIVTKVSELLYPTLVLYVFSGAAMFSCVGWITSDMFMILAEKVMQQLNKSCKFNRTDWSRRLDSWRHQHYTMLQLVDKINNCYSGLLLVLIASSFVMMINTSFLIMRRDLNLNILLHLSVLIIEFGHFAMLIYVPHRIRESASHLFYQDAPMSRSRQSNTPRKGIFKLNFFIVDALDSLPKITALGLFDVNLHLAPSIVGTTLTYLIILCQFQYSKN</sequence>
<reference evidence="8 9" key="1">
    <citation type="submission" date="2016-03" db="EMBL/GenBank/DDBJ databases">
        <title>EvidentialGene: Evidence-directed Construction of Genes on Genomes.</title>
        <authorList>
            <person name="Gilbert D.G."/>
            <person name="Choi J.-H."/>
            <person name="Mockaitis K."/>
            <person name="Colbourne J."/>
            <person name="Pfrender M."/>
        </authorList>
    </citation>
    <scope>NUCLEOTIDE SEQUENCE [LARGE SCALE GENOMIC DNA]</scope>
    <source>
        <strain evidence="8 9">Xinb3</strain>
        <tissue evidence="8">Complete organism</tissue>
    </source>
</reference>
<dbReference type="AlphaFoldDB" id="A0A164VWX5"/>
<evidence type="ECO:0000256" key="4">
    <source>
        <dbReference type="ARBA" id="ARBA00022989"/>
    </source>
</evidence>
<evidence type="ECO:0000313" key="9">
    <source>
        <dbReference type="Proteomes" id="UP000076858"/>
    </source>
</evidence>
<dbReference type="GO" id="GO:0043025">
    <property type="term" value="C:neuronal cell body"/>
    <property type="evidence" value="ECO:0007669"/>
    <property type="project" value="TreeGrafter"/>
</dbReference>
<evidence type="ECO:0000256" key="1">
    <source>
        <dbReference type="ARBA" id="ARBA00004651"/>
    </source>
</evidence>
<evidence type="ECO:0000256" key="3">
    <source>
        <dbReference type="ARBA" id="ARBA00022692"/>
    </source>
</evidence>
<keyword evidence="9" id="KW-1185">Reference proteome</keyword>
<protein>
    <recommendedName>
        <fullName evidence="10">Gustatory receptor</fullName>
    </recommendedName>
</protein>
<evidence type="ECO:0008006" key="10">
    <source>
        <dbReference type="Google" id="ProtNLM"/>
    </source>
</evidence>
<evidence type="ECO:0000256" key="2">
    <source>
        <dbReference type="ARBA" id="ARBA00022475"/>
    </source>
</evidence>
<dbReference type="OrthoDB" id="6350114at2759"/>
<dbReference type="Proteomes" id="UP000076858">
    <property type="component" value="Unassembled WGS sequence"/>
</dbReference>
<dbReference type="GO" id="GO:0005886">
    <property type="term" value="C:plasma membrane"/>
    <property type="evidence" value="ECO:0007669"/>
    <property type="project" value="UniProtKB-SubCell"/>
</dbReference>
<dbReference type="InterPro" id="IPR013604">
    <property type="entry name" value="7TM_chemorcpt"/>
</dbReference>
<name>A0A164VWX5_9CRUS</name>
<dbReference type="GO" id="GO:0008049">
    <property type="term" value="P:male courtship behavior"/>
    <property type="evidence" value="ECO:0007669"/>
    <property type="project" value="TreeGrafter"/>
</dbReference>
<feature type="transmembrane region" description="Helical" evidence="7">
    <location>
        <begin position="32"/>
        <end position="49"/>
    </location>
</feature>
<proteinExistence type="predicted"/>
<keyword evidence="6" id="KW-0675">Receptor</keyword>
<organism evidence="8 9">
    <name type="scientific">Daphnia magna</name>
    <dbReference type="NCBI Taxonomy" id="35525"/>
    <lineage>
        <taxon>Eukaryota</taxon>
        <taxon>Metazoa</taxon>
        <taxon>Ecdysozoa</taxon>
        <taxon>Arthropoda</taxon>
        <taxon>Crustacea</taxon>
        <taxon>Branchiopoda</taxon>
        <taxon>Diplostraca</taxon>
        <taxon>Cladocera</taxon>
        <taxon>Anomopoda</taxon>
        <taxon>Daphniidae</taxon>
        <taxon>Daphnia</taxon>
    </lineage>
</organism>
<keyword evidence="4 7" id="KW-1133">Transmembrane helix</keyword>
<evidence type="ECO:0000256" key="7">
    <source>
        <dbReference type="SAM" id="Phobius"/>
    </source>
</evidence>
<dbReference type="GO" id="GO:0030425">
    <property type="term" value="C:dendrite"/>
    <property type="evidence" value="ECO:0007669"/>
    <property type="project" value="TreeGrafter"/>
</dbReference>
<keyword evidence="3 7" id="KW-0812">Transmembrane</keyword>
<comment type="subcellular location">
    <subcellularLocation>
        <location evidence="1">Cell membrane</location>
        <topology evidence="1">Multi-pass membrane protein</topology>
    </subcellularLocation>
</comment>
<feature type="transmembrane region" description="Helical" evidence="7">
    <location>
        <begin position="270"/>
        <end position="292"/>
    </location>
</feature>
<keyword evidence="2" id="KW-1003">Cell membrane</keyword>
<dbReference type="GO" id="GO:0030424">
    <property type="term" value="C:axon"/>
    <property type="evidence" value="ECO:0007669"/>
    <property type="project" value="TreeGrafter"/>
</dbReference>
<feature type="transmembrane region" description="Helical" evidence="7">
    <location>
        <begin position="131"/>
        <end position="154"/>
    </location>
</feature>